<dbReference type="EMBL" id="JADKYB010000019">
    <property type="protein sequence ID" value="MBM9508720.1"/>
    <property type="molecule type" value="Genomic_DNA"/>
</dbReference>
<dbReference type="CDD" id="cd19152">
    <property type="entry name" value="AKR_AKR15A"/>
    <property type="match status" value="1"/>
</dbReference>
<feature type="domain" description="NADP-dependent oxidoreductase" evidence="1">
    <location>
        <begin position="15"/>
        <end position="318"/>
    </location>
</feature>
<reference evidence="2 3" key="1">
    <citation type="submission" date="2021-01" db="EMBL/GenBank/DDBJ databases">
        <title>Streptomyces acididurans sp. nov., isolated from a peat swamp forest soil.</title>
        <authorList>
            <person name="Chantavorakit T."/>
            <person name="Duangmal K."/>
        </authorList>
    </citation>
    <scope>NUCLEOTIDE SEQUENCE [LARGE SCALE GENOMIC DNA]</scope>
    <source>
        <strain evidence="2 3">KK5PA1</strain>
    </source>
</reference>
<dbReference type="RefSeq" id="WP_205361010.1">
    <property type="nucleotide sequence ID" value="NZ_JADKYB010000019.1"/>
</dbReference>
<organism evidence="2 3">
    <name type="scientific">Actinacidiphila acididurans</name>
    <dbReference type="NCBI Taxonomy" id="2784346"/>
    <lineage>
        <taxon>Bacteria</taxon>
        <taxon>Bacillati</taxon>
        <taxon>Actinomycetota</taxon>
        <taxon>Actinomycetes</taxon>
        <taxon>Kitasatosporales</taxon>
        <taxon>Streptomycetaceae</taxon>
        <taxon>Actinacidiphila</taxon>
    </lineage>
</organism>
<protein>
    <submittedName>
        <fullName evidence="2">Aldo/keto reductase</fullName>
    </submittedName>
</protein>
<name>A0ABS2TZF4_9ACTN</name>
<dbReference type="SUPFAM" id="SSF51430">
    <property type="entry name" value="NAD(P)-linked oxidoreductase"/>
    <property type="match status" value="1"/>
</dbReference>
<comment type="caution">
    <text evidence="2">The sequence shown here is derived from an EMBL/GenBank/DDBJ whole genome shotgun (WGS) entry which is preliminary data.</text>
</comment>
<evidence type="ECO:0000259" key="1">
    <source>
        <dbReference type="Pfam" id="PF00248"/>
    </source>
</evidence>
<keyword evidence="3" id="KW-1185">Reference proteome</keyword>
<accession>A0ABS2TZF4</accession>
<dbReference type="Proteomes" id="UP000749040">
    <property type="component" value="Unassembled WGS sequence"/>
</dbReference>
<dbReference type="PANTHER" id="PTHR42686">
    <property type="entry name" value="GH17980P-RELATED"/>
    <property type="match status" value="1"/>
</dbReference>
<sequence>MTPGVIGRTRVRVGPLGFGAAPLGNLYRPVDDATAAATVDAAWEEGVRYFDTAPHYGLGLSERRLGTALTGRPRAEFAVSTKVGRLLVPNPRPTGSDLASGGFAVPDGLTRRLDYTRDGVLRSLDASLTRLGLDRVDLVYVHDPDDHMEIALREALPALADLRDQGVIGAVGVGMNAVEPLLRVVTESDVDAVMVAGRWTLADRSALPLLDACAARGVSVVAAAPFNSGLLSRPWPPDDAFFDYGPAPAPLLARARALATQCERHGTVLPHAALRFPLRHPAVACVVAGFRTPAEARSAAQWAAHDLPTATWQALDAVAP</sequence>
<evidence type="ECO:0000313" key="2">
    <source>
        <dbReference type="EMBL" id="MBM9508720.1"/>
    </source>
</evidence>
<dbReference type="InterPro" id="IPR020471">
    <property type="entry name" value="AKR"/>
</dbReference>
<dbReference type="Gene3D" id="3.20.20.100">
    <property type="entry name" value="NADP-dependent oxidoreductase domain"/>
    <property type="match status" value="1"/>
</dbReference>
<dbReference type="InterPro" id="IPR023210">
    <property type="entry name" value="NADP_OxRdtase_dom"/>
</dbReference>
<proteinExistence type="predicted"/>
<dbReference type="InterPro" id="IPR036812">
    <property type="entry name" value="NAD(P)_OxRdtase_dom_sf"/>
</dbReference>
<gene>
    <name evidence="2" type="ORF">ITX44_30035</name>
</gene>
<dbReference type="PANTHER" id="PTHR42686:SF1">
    <property type="entry name" value="GH17980P-RELATED"/>
    <property type="match status" value="1"/>
</dbReference>
<dbReference type="Pfam" id="PF00248">
    <property type="entry name" value="Aldo_ket_red"/>
    <property type="match status" value="1"/>
</dbReference>
<evidence type="ECO:0000313" key="3">
    <source>
        <dbReference type="Proteomes" id="UP000749040"/>
    </source>
</evidence>